<dbReference type="Proteomes" id="UP000265520">
    <property type="component" value="Unassembled WGS sequence"/>
</dbReference>
<dbReference type="EMBL" id="LXQA010177726">
    <property type="protein sequence ID" value="MCI30188.1"/>
    <property type="molecule type" value="Genomic_DNA"/>
</dbReference>
<keyword evidence="2" id="KW-1185">Reference proteome</keyword>
<comment type="caution">
    <text evidence="1">The sequence shown here is derived from an EMBL/GenBank/DDBJ whole genome shotgun (WGS) entry which is preliminary data.</text>
</comment>
<evidence type="ECO:0000313" key="2">
    <source>
        <dbReference type="Proteomes" id="UP000265520"/>
    </source>
</evidence>
<reference evidence="1 2" key="1">
    <citation type="journal article" date="2018" name="Front. Plant Sci.">
        <title>Red Clover (Trifolium pratense) and Zigzag Clover (T. medium) - A Picture of Genomic Similarities and Differences.</title>
        <authorList>
            <person name="Dluhosova J."/>
            <person name="Istvanek J."/>
            <person name="Nedelnik J."/>
            <person name="Repkova J."/>
        </authorList>
    </citation>
    <scope>NUCLEOTIDE SEQUENCE [LARGE SCALE GENOMIC DNA]</scope>
    <source>
        <strain evidence="2">cv. 10/8</strain>
        <tissue evidence="1">Leaf</tissue>
    </source>
</reference>
<proteinExistence type="predicted"/>
<evidence type="ECO:0000313" key="1">
    <source>
        <dbReference type="EMBL" id="MCI30188.1"/>
    </source>
</evidence>
<accession>A0A392R0T6</accession>
<protein>
    <submittedName>
        <fullName evidence="1">Uncharacterized protein</fullName>
    </submittedName>
</protein>
<feature type="non-terminal residue" evidence="1">
    <location>
        <position position="54"/>
    </location>
</feature>
<sequence>MALGHKRLSKNHSAFPLNRRAETIQGKVCLRNEHTCPRARLSPQLAMGGSSYGE</sequence>
<organism evidence="1 2">
    <name type="scientific">Trifolium medium</name>
    <dbReference type="NCBI Taxonomy" id="97028"/>
    <lineage>
        <taxon>Eukaryota</taxon>
        <taxon>Viridiplantae</taxon>
        <taxon>Streptophyta</taxon>
        <taxon>Embryophyta</taxon>
        <taxon>Tracheophyta</taxon>
        <taxon>Spermatophyta</taxon>
        <taxon>Magnoliopsida</taxon>
        <taxon>eudicotyledons</taxon>
        <taxon>Gunneridae</taxon>
        <taxon>Pentapetalae</taxon>
        <taxon>rosids</taxon>
        <taxon>fabids</taxon>
        <taxon>Fabales</taxon>
        <taxon>Fabaceae</taxon>
        <taxon>Papilionoideae</taxon>
        <taxon>50 kb inversion clade</taxon>
        <taxon>NPAAA clade</taxon>
        <taxon>Hologalegina</taxon>
        <taxon>IRL clade</taxon>
        <taxon>Trifolieae</taxon>
        <taxon>Trifolium</taxon>
    </lineage>
</organism>
<dbReference type="AlphaFoldDB" id="A0A392R0T6"/>
<name>A0A392R0T6_9FABA</name>